<dbReference type="InterPro" id="IPR027434">
    <property type="entry name" value="Homing_endonucl"/>
</dbReference>
<proteinExistence type="inferred from homology"/>
<dbReference type="NCBIfam" id="TIGR00647">
    <property type="entry name" value="DNA_bind_WhiA"/>
    <property type="match status" value="1"/>
</dbReference>
<keyword evidence="2 4" id="KW-0238">DNA-binding</keyword>
<dbReference type="SUPFAM" id="SSF55608">
    <property type="entry name" value="Homing endonucleases"/>
    <property type="match status" value="1"/>
</dbReference>
<dbReference type="HAMAP" id="MF_01420">
    <property type="entry name" value="HTH_type_WhiA"/>
    <property type="match status" value="1"/>
</dbReference>
<dbReference type="InterPro" id="IPR039518">
    <property type="entry name" value="WhiA_LAGLIDADG_dom"/>
</dbReference>
<dbReference type="AlphaFoldDB" id="B3PN51"/>
<dbReference type="Gene3D" id="3.10.28.10">
    <property type="entry name" value="Homing endonucleases"/>
    <property type="match status" value="1"/>
</dbReference>
<dbReference type="eggNOG" id="COG1481">
    <property type="taxonomic scope" value="Bacteria"/>
</dbReference>
<dbReference type="InterPro" id="IPR023054">
    <property type="entry name" value="Sporulation_regulator_WhiA_C"/>
</dbReference>
<comment type="similarity">
    <text evidence="4">Belongs to the WhiA family.</text>
</comment>
<dbReference type="GO" id="GO:0003677">
    <property type="term" value="F:DNA binding"/>
    <property type="evidence" value="ECO:0007669"/>
    <property type="project" value="UniProtKB-UniRule"/>
</dbReference>
<evidence type="ECO:0000259" key="5">
    <source>
        <dbReference type="Pfam" id="PF02650"/>
    </source>
</evidence>
<dbReference type="PANTHER" id="PTHR37307">
    <property type="entry name" value="CELL DIVISION PROTEIN WHIA-RELATED"/>
    <property type="match status" value="1"/>
</dbReference>
<dbReference type="InterPro" id="IPR003802">
    <property type="entry name" value="Sporulation_regulator_WhiA"/>
</dbReference>
<dbReference type="PANTHER" id="PTHR37307:SF1">
    <property type="entry name" value="CELL DIVISION PROTEIN WHIA-RELATED"/>
    <property type="match status" value="1"/>
</dbReference>
<evidence type="ECO:0000313" key="7">
    <source>
        <dbReference type="EMBL" id="ACF07453.1"/>
    </source>
</evidence>
<keyword evidence="8" id="KW-1185">Reference proteome</keyword>
<reference evidence="7 8" key="1">
    <citation type="journal article" date="2008" name="Infect. Immun.">
        <title>Genome of Mycoplasma arthritidis.</title>
        <authorList>
            <person name="Dybvig K."/>
            <person name="Zuhua C."/>
            <person name="Lao P."/>
            <person name="Jordan D.S."/>
            <person name="French C.T."/>
            <person name="Tu A.H."/>
            <person name="Loraine A.E."/>
        </authorList>
    </citation>
    <scope>NUCLEOTIDE SEQUENCE [LARGE SCALE GENOMIC DNA]</scope>
    <source>
        <strain evidence="7 8">158L3-1</strain>
    </source>
</reference>
<gene>
    <name evidence="4" type="primary">whiA</name>
    <name evidence="7" type="ordered locus">MARTH_orf687</name>
</gene>
<dbReference type="GO" id="GO:0043937">
    <property type="term" value="P:regulation of sporulation"/>
    <property type="evidence" value="ECO:0007669"/>
    <property type="project" value="InterPro"/>
</dbReference>
<accession>B3PN51</accession>
<feature type="domain" description="Sporulation regulator WhiA C-terminal" evidence="5">
    <location>
        <begin position="184"/>
        <end position="269"/>
    </location>
</feature>
<dbReference type="Proteomes" id="UP000008812">
    <property type="component" value="Chromosome"/>
</dbReference>
<dbReference type="EMBL" id="CP001047">
    <property type="protein sequence ID" value="ACF07453.1"/>
    <property type="molecule type" value="Genomic_DNA"/>
</dbReference>
<name>B3PN51_META1</name>
<feature type="domain" description="WhiA LAGLIDADG-like" evidence="6">
    <location>
        <begin position="89"/>
        <end position="180"/>
    </location>
</feature>
<dbReference type="KEGG" id="mat:MARTH_orf687"/>
<evidence type="ECO:0000256" key="2">
    <source>
        <dbReference type="ARBA" id="ARBA00023125"/>
    </source>
</evidence>
<protein>
    <recommendedName>
        <fullName evidence="4">Probable cell division protein WhiA</fullName>
    </recommendedName>
</protein>
<keyword evidence="1 4" id="KW-0132">Cell division</keyword>
<dbReference type="HOGENOM" id="CLU_053282_1_0_14"/>
<dbReference type="RefSeq" id="WP_012498410.1">
    <property type="nucleotide sequence ID" value="NC_011025.1"/>
</dbReference>
<keyword evidence="3 4" id="KW-0131">Cell cycle</keyword>
<organism evidence="7 8">
    <name type="scientific">Metamycoplasma arthritidis (strain 158L3-1)</name>
    <name type="common">Mycoplasma arthritidis</name>
    <dbReference type="NCBI Taxonomy" id="243272"/>
    <lineage>
        <taxon>Bacteria</taxon>
        <taxon>Bacillati</taxon>
        <taxon>Mycoplasmatota</taxon>
        <taxon>Mycoplasmoidales</taxon>
        <taxon>Metamycoplasmataceae</taxon>
        <taxon>Metamycoplasma</taxon>
    </lineage>
</organism>
<dbReference type="GO" id="GO:0051301">
    <property type="term" value="P:cell division"/>
    <property type="evidence" value="ECO:0007669"/>
    <property type="project" value="UniProtKB-UniRule"/>
</dbReference>
<evidence type="ECO:0000259" key="6">
    <source>
        <dbReference type="Pfam" id="PF14527"/>
    </source>
</evidence>
<dbReference type="STRING" id="243272.MARTH_orf687"/>
<sequence>MKSTFSLIIKNEIISRKLNEKEKLNLLFGILATTQKTGDLVTLIINNNEILNYVQNILSSLKISFQMPQKNKLVFSDEGLNFLGCPKQRDYFSGIFLIGGSINGLNSSSYHLELKFLEQEEAKEAQQILNKYNFEFKLLKRRNSYILYIKKIENICDFLKAIEAYESYLNFEEKKIERDFSNNINRLTNFDFFNQERIAKLNSEFIENFEYVKSHNLFDKFSQNELDFFKYKENNLDLSLQELSKLLVKEKNPKSKGTLHHYLKKLKDVVKKTKEEHRKNQNKH</sequence>
<evidence type="ECO:0000256" key="4">
    <source>
        <dbReference type="HAMAP-Rule" id="MF_01420"/>
    </source>
</evidence>
<evidence type="ECO:0000313" key="8">
    <source>
        <dbReference type="Proteomes" id="UP000008812"/>
    </source>
</evidence>
<dbReference type="Pfam" id="PF14527">
    <property type="entry name" value="LAGLIDADG_WhiA"/>
    <property type="match status" value="1"/>
</dbReference>
<evidence type="ECO:0000256" key="3">
    <source>
        <dbReference type="ARBA" id="ARBA00023306"/>
    </source>
</evidence>
<dbReference type="Pfam" id="PF02650">
    <property type="entry name" value="HTH_WhiA"/>
    <property type="match status" value="1"/>
</dbReference>
<evidence type="ECO:0000256" key="1">
    <source>
        <dbReference type="ARBA" id="ARBA00022618"/>
    </source>
</evidence>
<comment type="function">
    <text evidence="4">Involved in cell division and chromosome segregation.</text>
</comment>